<dbReference type="AlphaFoldDB" id="A0A4Q8LMF6"/>
<comment type="caution">
    <text evidence="6">The sequence shown here is derived from an EMBL/GenBank/DDBJ whole genome shotgun (WGS) entry which is preliminary data.</text>
</comment>
<dbReference type="SUPFAM" id="SSF46689">
    <property type="entry name" value="Homeodomain-like"/>
    <property type="match status" value="1"/>
</dbReference>
<evidence type="ECO:0000256" key="2">
    <source>
        <dbReference type="ARBA" id="ARBA00023125"/>
    </source>
</evidence>
<evidence type="ECO:0000259" key="5">
    <source>
        <dbReference type="PROSITE" id="PS01124"/>
    </source>
</evidence>
<dbReference type="Pfam" id="PF12833">
    <property type="entry name" value="HTH_18"/>
    <property type="match status" value="1"/>
</dbReference>
<dbReference type="InterPro" id="IPR035418">
    <property type="entry name" value="AraC-bd_2"/>
</dbReference>
<dbReference type="GO" id="GO:0016811">
    <property type="term" value="F:hydrolase activity, acting on carbon-nitrogen (but not peptide) bonds, in linear amides"/>
    <property type="evidence" value="ECO:0007669"/>
    <property type="project" value="InterPro"/>
</dbReference>
<dbReference type="Proteomes" id="UP000291286">
    <property type="component" value="Unassembled WGS sequence"/>
</dbReference>
<reference evidence="6 7" key="1">
    <citation type="submission" date="2019-02" db="EMBL/GenBank/DDBJ databases">
        <title>WGS of Pseudoxanthomonas species novum from clinical isolates.</title>
        <authorList>
            <person name="Bernier A.-M."/>
            <person name="Bernard K."/>
            <person name="Vachon A."/>
        </authorList>
    </citation>
    <scope>NUCLEOTIDE SEQUENCE [LARGE SCALE GENOMIC DNA]</scope>
    <source>
        <strain evidence="6 7">NML171202</strain>
    </source>
</reference>
<dbReference type="GO" id="GO:0043565">
    <property type="term" value="F:sequence-specific DNA binding"/>
    <property type="evidence" value="ECO:0007669"/>
    <property type="project" value="InterPro"/>
</dbReference>
<gene>
    <name evidence="6" type="ORF">EA661_07515</name>
</gene>
<dbReference type="SMART" id="SM00342">
    <property type="entry name" value="HTH_ARAC"/>
    <property type="match status" value="1"/>
</dbReference>
<dbReference type="PRINTS" id="PR00032">
    <property type="entry name" value="HTHARAC"/>
</dbReference>
<dbReference type="Gene3D" id="1.10.10.60">
    <property type="entry name" value="Homeodomain-like"/>
    <property type="match status" value="1"/>
</dbReference>
<evidence type="ECO:0000313" key="7">
    <source>
        <dbReference type="Proteomes" id="UP000291286"/>
    </source>
</evidence>
<keyword evidence="1" id="KW-0805">Transcription regulation</keyword>
<evidence type="ECO:0000313" key="6">
    <source>
        <dbReference type="EMBL" id="TAA31407.1"/>
    </source>
</evidence>
<dbReference type="Gene3D" id="2.60.120.580">
    <property type="entry name" value="Acetamidase/Formamidase-like domains"/>
    <property type="match status" value="1"/>
</dbReference>
<dbReference type="Gene3D" id="3.10.28.20">
    <property type="entry name" value="Acetamidase/Formamidase-like domains"/>
    <property type="match status" value="1"/>
</dbReference>
<dbReference type="Pfam" id="PF14525">
    <property type="entry name" value="AraC_binding_2"/>
    <property type="match status" value="1"/>
</dbReference>
<dbReference type="InterPro" id="IPR018060">
    <property type="entry name" value="HTH_AraC"/>
</dbReference>
<dbReference type="SUPFAM" id="SSF141130">
    <property type="entry name" value="Acetamidase/Formamidase-like"/>
    <property type="match status" value="1"/>
</dbReference>
<evidence type="ECO:0000256" key="3">
    <source>
        <dbReference type="ARBA" id="ARBA00023163"/>
    </source>
</evidence>
<keyword evidence="2" id="KW-0238">DNA-binding</keyword>
<organism evidence="6 7">
    <name type="scientific">Pseudoxanthomonas winnipegensis</name>
    <dbReference type="NCBI Taxonomy" id="2480810"/>
    <lineage>
        <taxon>Bacteria</taxon>
        <taxon>Pseudomonadati</taxon>
        <taxon>Pseudomonadota</taxon>
        <taxon>Gammaproteobacteria</taxon>
        <taxon>Lysobacterales</taxon>
        <taxon>Lysobacteraceae</taxon>
        <taxon>Pseudoxanthomonas</taxon>
    </lineage>
</organism>
<dbReference type="InterPro" id="IPR004304">
    <property type="entry name" value="FmdA_AmdA"/>
</dbReference>
<protein>
    <submittedName>
        <fullName evidence="6">Helix-turn-helix domain-containing protein</fullName>
    </submittedName>
</protein>
<proteinExistence type="predicted"/>
<feature type="domain" description="HTH araC/xylS-type" evidence="5">
    <location>
        <begin position="304"/>
        <end position="405"/>
    </location>
</feature>
<dbReference type="PROSITE" id="PS01124">
    <property type="entry name" value="HTH_ARAC_FAMILY_2"/>
    <property type="match status" value="1"/>
</dbReference>
<sequence length="876" mass="96676">MVRSGASVILRGCALFLGRFRPAETGRLTALAGLYISIVHVQQTAGLVAPLGTTTYDRCRPRRPVRGRGEDRAIGPDNHSGGVLPRSGTDGIAALTKPSFFTAESYPSSHRQEAWQQALERISVRTRITAPQLFGTLTTLESQQGMSFSLVSSCPQEIFYKDPVQAGSIQLALHVEGTASLLDRTHQTRLRPGDIVYNIADAVGTIALQSNFRHLLVRIPRSVFRARLPIPLSSRMGVLSGHSGIGHVFSGLLGAVADTIQDLGPDQLRPIETSLSELLITSLTDDEFANAITGSTSTQTALLHRISQLIEARLTEADLSIGQIAQQAGVSPRYLQKLFESANDNFSHYVRVRRLERCRADLINPLYAKLSISDICFRWSFNDSAHFSRAFKEQYGVSPRRYRREISEALSEDLLSRFSRGWPELNEEAAKNLKARPSPPASPPGLPTASAVNPHLHYLPVNAQTVHWGYFSSALKPVLEVDSGDTVAIETLTHHAYDDYDRMIKDDPGAESVFHWTAQGKNVDRRGSGPADASIYGRGAGEGFGVHVCTGPVAVRGAEPGDVLEIRILDVTPRAAADPRFHSHTYGSNAATWWGFHYDEMLTEPKQREVITIYELDWGTQKQYARAVYNFRWTPQTDPFGVVHHTIDYPGVPVDHRTVVENHDILRNVRVPVQPHFGVLAVAPREAEMVDSIPPSYFGGNIDNKRAGKGATLYLPVSVAGALFSVGDPHASQGDSELCGTAIECSMTGLFQLVLHKRRDLPGKPYFDLNYPLLETRDEWVIHGFSYANYLAELGEKAQSEIYKKSSLDLAMKDAFRKMRRFLMTYKGLSEDEALSLISVAVDFGVTQVVDGNWCVHGILRKEIFTEEAASARPTP</sequence>
<dbReference type="Pfam" id="PF03069">
    <property type="entry name" value="FmdA_AmdA"/>
    <property type="match status" value="2"/>
</dbReference>
<dbReference type="PANTHER" id="PTHR31891:SF1">
    <property type="entry name" value="FORMAMIDASE C869.04-RELATED"/>
    <property type="match status" value="1"/>
</dbReference>
<dbReference type="InterPro" id="IPR020449">
    <property type="entry name" value="Tscrpt_reg_AraC-type_HTH"/>
</dbReference>
<dbReference type="EMBL" id="SHMB01000002">
    <property type="protein sequence ID" value="TAA31407.1"/>
    <property type="molecule type" value="Genomic_DNA"/>
</dbReference>
<dbReference type="GO" id="GO:0003700">
    <property type="term" value="F:DNA-binding transcription factor activity"/>
    <property type="evidence" value="ECO:0007669"/>
    <property type="project" value="InterPro"/>
</dbReference>
<name>A0A4Q8LMF6_9GAMM</name>
<evidence type="ECO:0000256" key="1">
    <source>
        <dbReference type="ARBA" id="ARBA00023015"/>
    </source>
</evidence>
<dbReference type="InterPro" id="IPR009057">
    <property type="entry name" value="Homeodomain-like_sf"/>
</dbReference>
<feature type="region of interest" description="Disordered" evidence="4">
    <location>
        <begin position="62"/>
        <end position="86"/>
    </location>
</feature>
<evidence type="ECO:0000256" key="4">
    <source>
        <dbReference type="SAM" id="MobiDB-lite"/>
    </source>
</evidence>
<accession>A0A4Q8LMF6</accession>
<dbReference type="PANTHER" id="PTHR31891">
    <property type="entry name" value="FORMAMIDASE C869.04-RELATED"/>
    <property type="match status" value="1"/>
</dbReference>
<keyword evidence="3" id="KW-0804">Transcription</keyword>